<name>A0AAF3F994_9BILA</name>
<evidence type="ECO:0000313" key="2">
    <source>
        <dbReference type="WBParaSite" id="MBELARI_LOCUS3421"/>
    </source>
</evidence>
<dbReference type="AlphaFoldDB" id="A0AAF3F994"/>
<dbReference type="Proteomes" id="UP000887575">
    <property type="component" value="Unassembled WGS sequence"/>
</dbReference>
<reference evidence="2" key="1">
    <citation type="submission" date="2024-02" db="UniProtKB">
        <authorList>
            <consortium name="WormBaseParasite"/>
        </authorList>
    </citation>
    <scope>IDENTIFICATION</scope>
</reference>
<protein>
    <submittedName>
        <fullName evidence="2">Uncharacterized protein</fullName>
    </submittedName>
</protein>
<evidence type="ECO:0000313" key="1">
    <source>
        <dbReference type="Proteomes" id="UP000887575"/>
    </source>
</evidence>
<proteinExistence type="predicted"/>
<dbReference type="WBParaSite" id="MBELARI_LOCUS3421">
    <property type="protein sequence ID" value="MBELARI_LOCUS3421"/>
    <property type="gene ID" value="MBELARI_LOCUS3421"/>
</dbReference>
<accession>A0AAF3F994</accession>
<organism evidence="1 2">
    <name type="scientific">Mesorhabditis belari</name>
    <dbReference type="NCBI Taxonomy" id="2138241"/>
    <lineage>
        <taxon>Eukaryota</taxon>
        <taxon>Metazoa</taxon>
        <taxon>Ecdysozoa</taxon>
        <taxon>Nematoda</taxon>
        <taxon>Chromadorea</taxon>
        <taxon>Rhabditida</taxon>
        <taxon>Rhabditina</taxon>
        <taxon>Rhabditomorpha</taxon>
        <taxon>Rhabditoidea</taxon>
        <taxon>Rhabditidae</taxon>
        <taxon>Mesorhabditinae</taxon>
        <taxon>Mesorhabditis</taxon>
    </lineage>
</organism>
<sequence>MESEKVPLDVEKQLLHKYYRYLNTRLNTNDLAMENERKKLRNISRRDEKIFKEREKNRQRLVQAINMSKSLEEACVNGSITRLELNKNPYFRGMQRRSFTLQMAREELAVDPHRLRNWLRKEIPIFLNRPVDQIDNFEGKIEYILQATQQGYIHAPNLK</sequence>
<keyword evidence="1" id="KW-1185">Reference proteome</keyword>